<reference evidence="1" key="1">
    <citation type="submission" date="2022-08" db="EMBL/GenBank/DDBJ databases">
        <title>Genome Sequence of Fusarium decemcellulare.</title>
        <authorList>
            <person name="Buettner E."/>
        </authorList>
    </citation>
    <scope>NUCLEOTIDE SEQUENCE</scope>
    <source>
        <strain evidence="1">Babe19</strain>
    </source>
</reference>
<gene>
    <name evidence="1" type="ORF">NM208_g17181</name>
</gene>
<keyword evidence="2" id="KW-1185">Reference proteome</keyword>
<accession>A0ACC1R9Z0</accession>
<comment type="caution">
    <text evidence="1">The sequence shown here is derived from an EMBL/GenBank/DDBJ whole genome shotgun (WGS) entry which is preliminary data.</text>
</comment>
<organism evidence="1 2">
    <name type="scientific">Fusarium decemcellulare</name>
    <dbReference type="NCBI Taxonomy" id="57161"/>
    <lineage>
        <taxon>Eukaryota</taxon>
        <taxon>Fungi</taxon>
        <taxon>Dikarya</taxon>
        <taxon>Ascomycota</taxon>
        <taxon>Pezizomycotina</taxon>
        <taxon>Sordariomycetes</taxon>
        <taxon>Hypocreomycetidae</taxon>
        <taxon>Hypocreales</taxon>
        <taxon>Nectriaceae</taxon>
        <taxon>Fusarium</taxon>
        <taxon>Fusarium decemcellulare species complex</taxon>
    </lineage>
</organism>
<dbReference type="Proteomes" id="UP001148629">
    <property type="component" value="Unassembled WGS sequence"/>
</dbReference>
<sequence>MTSPIDLSEFPTAAPARPTTELRFADVAVTATANEFKGIYRGKQCHEPDFVHTLDRAKEAGVSKIMLTGMSLADVSFNEGIAKTRPSQCYLTMECIRTMPPS</sequence>
<protein>
    <submittedName>
        <fullName evidence="1">Uncharacterized protein</fullName>
    </submittedName>
</protein>
<evidence type="ECO:0000313" key="1">
    <source>
        <dbReference type="EMBL" id="KAJ3500277.1"/>
    </source>
</evidence>
<name>A0ACC1R9Z0_9HYPO</name>
<evidence type="ECO:0000313" key="2">
    <source>
        <dbReference type="Proteomes" id="UP001148629"/>
    </source>
</evidence>
<dbReference type="EMBL" id="JANRMS010005958">
    <property type="protein sequence ID" value="KAJ3500277.1"/>
    <property type="molecule type" value="Genomic_DNA"/>
</dbReference>
<proteinExistence type="predicted"/>